<feature type="transmembrane region" description="Helical" evidence="1">
    <location>
        <begin position="12"/>
        <end position="33"/>
    </location>
</feature>
<reference evidence="3" key="1">
    <citation type="journal article" date="2020" name="bioRxiv">
        <title>A rank-normalized archaeal taxonomy based on genome phylogeny resolves widespread incomplete and uneven classifications.</title>
        <authorList>
            <person name="Rinke C."/>
            <person name="Chuvochina M."/>
            <person name="Mussig A.J."/>
            <person name="Chaumeil P.-A."/>
            <person name="Waite D.W."/>
            <person name="Whitman W.B."/>
            <person name="Parks D.H."/>
            <person name="Hugenholtz P."/>
        </authorList>
    </citation>
    <scope>NUCLEOTIDE SEQUENCE [LARGE SCALE GENOMIC DNA]</scope>
</reference>
<keyword evidence="1" id="KW-0472">Membrane</keyword>
<dbReference type="EMBL" id="DUFW01000041">
    <property type="protein sequence ID" value="HIH21536.1"/>
    <property type="molecule type" value="Genomic_DNA"/>
</dbReference>
<evidence type="ECO:0000256" key="1">
    <source>
        <dbReference type="SAM" id="Phobius"/>
    </source>
</evidence>
<feature type="transmembrane region" description="Helical" evidence="1">
    <location>
        <begin position="45"/>
        <end position="68"/>
    </location>
</feature>
<sequence length="69" mass="7712">MIGYSLVLGKPIIFWLGILAFISLVITASIALLNKRGIRIIPFKWHPRFAFFTIAIVIVHAALALMAYV</sequence>
<dbReference type="AlphaFoldDB" id="A0A7J4K1Z6"/>
<dbReference type="Proteomes" id="UP000590964">
    <property type="component" value="Unassembled WGS sequence"/>
</dbReference>
<protein>
    <submittedName>
        <fullName evidence="2">Uncharacterized protein</fullName>
    </submittedName>
</protein>
<keyword evidence="1" id="KW-0812">Transmembrane</keyword>
<gene>
    <name evidence="2" type="ORF">HA222_02650</name>
</gene>
<proteinExistence type="predicted"/>
<accession>A0A7J4K1Z6</accession>
<keyword evidence="1" id="KW-1133">Transmembrane helix</keyword>
<name>A0A7J4K1Z6_9ARCH</name>
<organism evidence="2 3">
    <name type="scientific">Candidatus Iainarchaeum sp</name>
    <dbReference type="NCBI Taxonomy" id="3101447"/>
    <lineage>
        <taxon>Archaea</taxon>
        <taxon>Candidatus Iainarchaeota</taxon>
        <taxon>Candidatus Iainarchaeia</taxon>
        <taxon>Candidatus Iainarchaeales</taxon>
        <taxon>Candidatus Iainarchaeaceae</taxon>
        <taxon>Candidatus Iainarchaeum</taxon>
    </lineage>
</organism>
<evidence type="ECO:0000313" key="3">
    <source>
        <dbReference type="Proteomes" id="UP000590964"/>
    </source>
</evidence>
<evidence type="ECO:0000313" key="2">
    <source>
        <dbReference type="EMBL" id="HIH21536.1"/>
    </source>
</evidence>
<comment type="caution">
    <text evidence="2">The sequence shown here is derived from an EMBL/GenBank/DDBJ whole genome shotgun (WGS) entry which is preliminary data.</text>
</comment>